<proteinExistence type="predicted"/>
<keyword evidence="2" id="KW-1185">Reference proteome</keyword>
<reference evidence="1 2" key="1">
    <citation type="submission" date="2017-03" db="EMBL/GenBank/DDBJ databases">
        <title>Draft genome sequence of Moraxella equi CCUG 4950T type strain.</title>
        <authorList>
            <person name="Salva-Serra F."/>
            <person name="Engstrom-Jakobsson H."/>
            <person name="Thorell K."/>
            <person name="Jaen-Luchoro D."/>
            <person name="Gonzales-Siles L."/>
            <person name="Karlsson R."/>
            <person name="Yazdan S."/>
            <person name="Boulund F."/>
            <person name="Johnning A."/>
            <person name="Engstrand L."/>
            <person name="Kristiansson E."/>
            <person name="Moore E."/>
        </authorList>
    </citation>
    <scope>NUCLEOTIDE SEQUENCE [LARGE SCALE GENOMIC DNA]</scope>
    <source>
        <strain evidence="1 2">CCUG 4950</strain>
    </source>
</reference>
<name>A0ABX3NL02_9GAMM</name>
<comment type="caution">
    <text evidence="1">The sequence shown here is derived from an EMBL/GenBank/DDBJ whole genome shotgun (WGS) entry which is preliminary data.</text>
</comment>
<organism evidence="1 2">
    <name type="scientific">Moraxella equi</name>
    <dbReference type="NCBI Taxonomy" id="60442"/>
    <lineage>
        <taxon>Bacteria</taxon>
        <taxon>Pseudomonadati</taxon>
        <taxon>Pseudomonadota</taxon>
        <taxon>Gammaproteobacteria</taxon>
        <taxon>Moraxellales</taxon>
        <taxon>Moraxellaceae</taxon>
        <taxon>Moraxella</taxon>
    </lineage>
</organism>
<sequence>MILKIPNHGDFLCHTRTCLPFVFAMKNARLKKQGNRPFFKEKLKFDSYSVKQAFIMKNNPTT</sequence>
<gene>
    <name evidence="1" type="ORF">B5J93_00945</name>
</gene>
<evidence type="ECO:0000313" key="2">
    <source>
        <dbReference type="Proteomes" id="UP000190777"/>
    </source>
</evidence>
<dbReference type="RefSeq" id="WP_079323998.1">
    <property type="nucleotide sequence ID" value="NZ_MXAP01000011.1"/>
</dbReference>
<dbReference type="Proteomes" id="UP000190777">
    <property type="component" value="Unassembled WGS sequence"/>
</dbReference>
<evidence type="ECO:0000313" key="1">
    <source>
        <dbReference type="EMBL" id="OPH40076.1"/>
    </source>
</evidence>
<protein>
    <submittedName>
        <fullName evidence="1">Uncharacterized protein</fullName>
    </submittedName>
</protein>
<accession>A0ABX3NL02</accession>
<dbReference type="EMBL" id="MXAP01000011">
    <property type="protein sequence ID" value="OPH40076.1"/>
    <property type="molecule type" value="Genomic_DNA"/>
</dbReference>